<evidence type="ECO:0000256" key="6">
    <source>
        <dbReference type="ARBA" id="ARBA00023136"/>
    </source>
</evidence>
<proteinExistence type="predicted"/>
<dbReference type="NCBIfam" id="TIGR01189">
    <property type="entry name" value="ccmA"/>
    <property type="match status" value="1"/>
</dbReference>
<dbReference type="InterPro" id="IPR017871">
    <property type="entry name" value="ABC_transporter-like_CS"/>
</dbReference>
<gene>
    <name evidence="8" type="ORF">TAO_1451</name>
</gene>
<sequence length="220" mass="24081">MDQNASNKLAISSPEQPQLQIEELTIRRGERLLFENISFTVNQGDIFEVSGHNGSGKTTLLRLLCGLLLPEKGKLIWCGQPIHKVRPLYHSNLAYVGHTDAIKGGLTARENLIVAGALNGGGISPEEALDRVGLSKLRELPSRFFSAGQRRRLALARLLVNRARLWLLDEPFTALDKMAIKTISSLLETHAANGGMAIFTSHHAISIAHAKRLEIPSILA</sequence>
<dbReference type="SMART" id="SM00382">
    <property type="entry name" value="AAA"/>
    <property type="match status" value="1"/>
</dbReference>
<keyword evidence="4" id="KW-0067">ATP-binding</keyword>
<evidence type="ECO:0000313" key="9">
    <source>
        <dbReference type="Proteomes" id="UP000243679"/>
    </source>
</evidence>
<name>A0A1Q2SNX1_9GAMM</name>
<dbReference type="Gene3D" id="3.40.50.300">
    <property type="entry name" value="P-loop containing nucleotide triphosphate hydrolases"/>
    <property type="match status" value="1"/>
</dbReference>
<dbReference type="GO" id="GO:0022857">
    <property type="term" value="F:transmembrane transporter activity"/>
    <property type="evidence" value="ECO:0007669"/>
    <property type="project" value="InterPro"/>
</dbReference>
<evidence type="ECO:0000259" key="7">
    <source>
        <dbReference type="PROSITE" id="PS50893"/>
    </source>
</evidence>
<keyword evidence="2" id="KW-0547">Nucleotide-binding</keyword>
<dbReference type="EMBL" id="AP014836">
    <property type="protein sequence ID" value="BAW80821.1"/>
    <property type="molecule type" value="Genomic_DNA"/>
</dbReference>
<evidence type="ECO:0000256" key="5">
    <source>
        <dbReference type="ARBA" id="ARBA00022967"/>
    </source>
</evidence>
<dbReference type="PANTHER" id="PTHR43499">
    <property type="entry name" value="ABC TRANSPORTER I FAMILY MEMBER 1"/>
    <property type="match status" value="1"/>
</dbReference>
<dbReference type="RefSeq" id="WP_096527323.1">
    <property type="nucleotide sequence ID" value="NZ_AP014836.1"/>
</dbReference>
<dbReference type="GO" id="GO:0005524">
    <property type="term" value="F:ATP binding"/>
    <property type="evidence" value="ECO:0007669"/>
    <property type="project" value="UniProtKB-KW"/>
</dbReference>
<feature type="domain" description="ABC transporter" evidence="7">
    <location>
        <begin position="19"/>
        <end position="220"/>
    </location>
</feature>
<keyword evidence="9" id="KW-1185">Reference proteome</keyword>
<keyword evidence="3" id="KW-0201">Cytochrome c-type biogenesis</keyword>
<dbReference type="PROSITE" id="PS00211">
    <property type="entry name" value="ABC_TRANSPORTER_1"/>
    <property type="match status" value="1"/>
</dbReference>
<dbReference type="SUPFAM" id="SSF52540">
    <property type="entry name" value="P-loop containing nucleoside triphosphate hydrolases"/>
    <property type="match status" value="1"/>
</dbReference>
<dbReference type="Pfam" id="PF00005">
    <property type="entry name" value="ABC_tran"/>
    <property type="match status" value="1"/>
</dbReference>
<keyword evidence="5" id="KW-1278">Translocase</keyword>
<evidence type="ECO:0000256" key="1">
    <source>
        <dbReference type="ARBA" id="ARBA00022448"/>
    </source>
</evidence>
<dbReference type="GO" id="GO:0016887">
    <property type="term" value="F:ATP hydrolysis activity"/>
    <property type="evidence" value="ECO:0007669"/>
    <property type="project" value="InterPro"/>
</dbReference>
<organism evidence="8 9">
    <name type="scientific">Candidatus Nitrosoglobus terrae</name>
    <dbReference type="NCBI Taxonomy" id="1630141"/>
    <lineage>
        <taxon>Bacteria</taxon>
        <taxon>Pseudomonadati</taxon>
        <taxon>Pseudomonadota</taxon>
        <taxon>Gammaproteobacteria</taxon>
        <taxon>Chromatiales</taxon>
        <taxon>Chromatiaceae</taxon>
        <taxon>Candidatus Nitrosoglobus</taxon>
    </lineage>
</organism>
<protein>
    <submittedName>
        <fullName evidence="8">Heme exporter protein CcmA</fullName>
    </submittedName>
</protein>
<dbReference type="AlphaFoldDB" id="A0A1Q2SNX1"/>
<evidence type="ECO:0000313" key="8">
    <source>
        <dbReference type="EMBL" id="BAW80821.1"/>
    </source>
</evidence>
<keyword evidence="1" id="KW-0813">Transport</keyword>
<reference evidence="8 9" key="1">
    <citation type="journal article" date="2017" name="ISME J.">
        <title>An acid-tolerant ammonia-oxidizing ?-proteobacterium from soil.</title>
        <authorList>
            <person name="Hayatsu M."/>
            <person name="Tago K."/>
            <person name="Uchiyama I."/>
            <person name="Toyoda A."/>
            <person name="Wang Y."/>
            <person name="Shimomura Y."/>
            <person name="Okubo T."/>
            <person name="Kurisu F."/>
            <person name="Hirono Y."/>
            <person name="Nonaka K."/>
            <person name="Akiyama H."/>
            <person name="Itoh T."/>
            <person name="Takami H."/>
        </authorList>
    </citation>
    <scope>NUCLEOTIDE SEQUENCE [LARGE SCALE GENOMIC DNA]</scope>
    <source>
        <strain evidence="8 9">TAO100</strain>
    </source>
</reference>
<dbReference type="GO" id="GO:0017004">
    <property type="term" value="P:cytochrome complex assembly"/>
    <property type="evidence" value="ECO:0007669"/>
    <property type="project" value="UniProtKB-KW"/>
</dbReference>
<dbReference type="Proteomes" id="UP000243679">
    <property type="component" value="Chromosome"/>
</dbReference>
<dbReference type="InterPro" id="IPR005895">
    <property type="entry name" value="ABC_transptr_haem_export_CcmA"/>
</dbReference>
<dbReference type="PROSITE" id="PS50893">
    <property type="entry name" value="ABC_TRANSPORTER_2"/>
    <property type="match status" value="1"/>
</dbReference>
<evidence type="ECO:0000256" key="4">
    <source>
        <dbReference type="ARBA" id="ARBA00022840"/>
    </source>
</evidence>
<accession>A0A1Q2SNX1</accession>
<dbReference type="OrthoDB" id="9800654at2"/>
<keyword evidence="6" id="KW-0472">Membrane</keyword>
<dbReference type="InterPro" id="IPR027417">
    <property type="entry name" value="P-loop_NTPase"/>
</dbReference>
<dbReference type="NCBIfam" id="NF010061">
    <property type="entry name" value="PRK13538.1"/>
    <property type="match status" value="1"/>
</dbReference>
<evidence type="ECO:0000256" key="2">
    <source>
        <dbReference type="ARBA" id="ARBA00022741"/>
    </source>
</evidence>
<dbReference type="InterPro" id="IPR003439">
    <property type="entry name" value="ABC_transporter-like_ATP-bd"/>
</dbReference>
<dbReference type="InterPro" id="IPR003593">
    <property type="entry name" value="AAA+_ATPase"/>
</dbReference>
<evidence type="ECO:0000256" key="3">
    <source>
        <dbReference type="ARBA" id="ARBA00022748"/>
    </source>
</evidence>
<dbReference type="PANTHER" id="PTHR43499:SF1">
    <property type="entry name" value="ABC TRANSPORTER I FAMILY MEMBER 1"/>
    <property type="match status" value="1"/>
</dbReference>
<dbReference type="KEGG" id="ntt:TAO_1451"/>